<feature type="region of interest" description="Disordered" evidence="12">
    <location>
        <begin position="589"/>
        <end position="616"/>
    </location>
</feature>
<feature type="compositionally biased region" description="Basic and acidic residues" evidence="12">
    <location>
        <begin position="331"/>
        <end position="346"/>
    </location>
</feature>
<dbReference type="PANTHER" id="PTHR10615:SF219">
    <property type="entry name" value="HISTONE ACETYLTRANSFERASE KAT5"/>
    <property type="match status" value="1"/>
</dbReference>
<sequence length="714" mass="76885">MPPQKRKRLHDDFADSTAQPAKPQPQEPARRVTRQNPKGLLDEEKHHLRSGRVRANTLDRSFSENSAPERARAKKNDAPKTETAPPAENPAKQTRHSKHTSASTGSSKENIRPSTQAPTDAVATTKPLKTVLPSHTASSPPGKLPKPPKPPRAQPRGPPSKLSPQKQQPISSSSAVAAATATALATPKRTLGEKPLKPPPTPRSDRNIDKVVLGDICFKAWYPSYYGKEVLGDVTGNAGGGGGGKDIGARMGGGKREPPMLDRLYVCPCCFKYSKELVSWWEHVRCCERKAVVPGRKVYTHPKGTGVRKVKTTTAADSVPGAGGRGKGKKKIDAEPPPHTVEGKTEEEGEWSVWEVDGEDERVNNKSVFFDVSGFNYFLLVYTPPPHNTSSLPSQPRPPPLSAPVTSDPNHNNNTPPHSLSSPRPRPQIVGFFSKEKMSWDNNNLACILVFPPWQRKGLGSILMGVSYEISRREGILGGPEKPISELGRKGYKRFWAGEIARWLLSSEVLPSSSATSVRTNEGGEQSNSQEREMADQQREQEQEKAGDTAETTNSSVVVDIQKCSRATWIVPEDCLLVLREMGVVEEATPGPGAGDAAAASPIPPGTAADGAEEPTPVAAVTEEGGAAAAVVVAAAAAKEANTTKKLVPRVRVDKAAVRRWVAANKIELERTCDPDGFLEGYAVKKTDSKKIKIYVKLGADADAATPADDIPLP</sequence>
<keyword evidence="5" id="KW-0862">Zinc</keyword>
<keyword evidence="4" id="KW-0863">Zinc-finger</keyword>
<evidence type="ECO:0000256" key="5">
    <source>
        <dbReference type="ARBA" id="ARBA00022833"/>
    </source>
</evidence>
<keyword evidence="9" id="KW-0012">Acyltransferase</keyword>
<evidence type="ECO:0000313" key="15">
    <source>
        <dbReference type="Proteomes" id="UP001320420"/>
    </source>
</evidence>
<evidence type="ECO:0000256" key="7">
    <source>
        <dbReference type="ARBA" id="ARBA00023163"/>
    </source>
</evidence>
<keyword evidence="15" id="KW-1185">Reference proteome</keyword>
<feature type="compositionally biased region" description="Polar residues" evidence="12">
    <location>
        <begin position="514"/>
        <end position="529"/>
    </location>
</feature>
<protein>
    <submittedName>
        <fullName evidence="14">SAS complex subunit</fullName>
    </submittedName>
</protein>
<feature type="compositionally biased region" description="Polar residues" evidence="12">
    <location>
        <begin position="100"/>
        <end position="118"/>
    </location>
</feature>
<dbReference type="InterPro" id="IPR050603">
    <property type="entry name" value="MYST_HAT"/>
</dbReference>
<feature type="region of interest" description="Disordered" evidence="12">
    <location>
        <begin position="1"/>
        <end position="207"/>
    </location>
</feature>
<keyword evidence="2" id="KW-0808">Transferase</keyword>
<dbReference type="SUPFAM" id="SSF55729">
    <property type="entry name" value="Acyl-CoA N-acyltransferases (Nat)"/>
    <property type="match status" value="1"/>
</dbReference>
<dbReference type="InterPro" id="IPR016181">
    <property type="entry name" value="Acyl_CoA_acyltransferase"/>
</dbReference>
<feature type="compositionally biased region" description="Low complexity" evidence="12">
    <location>
        <begin position="159"/>
        <end position="186"/>
    </location>
</feature>
<comment type="function">
    <text evidence="10">Catalytic component of the NuA4 histone acetyltransferase (HAT) complex which is involved in epigenetic transcriptional activation of selected genes principally by acetylation of nucleosomal histones H4, H3, H2B, H2A and H2A variant H2A.Z. Acetylates histone H4 to form H4K5ac, H4K8ac, H4K12ac and H4K16ac, histone H3 to form H3K14ac, and histone H2A to form H2AK4ac and H2AK7ac. The NuA4 complex is involved in the DNA damage response and is required for chromosome segregation. The NuA4 complex plays a direct role in repair of DNA double-strand breaks (DSBs) through homologous recombination. Recruitment to promoters depends on H3K4me. Also acetylates non-histone proteins. In addition to protein acetyltransferase, can use different acyl-CoA substrates, such as 2-hydroxyisobutanoyl-CoA (2-hydroxyisobutyryl-CoA) or (2E)-butenoyl-CoA (crotonyl-CoA), and is able to mediate protein 2-hydroxyisobutyrylation and crotonylation, respectively.</text>
</comment>
<dbReference type="InterPro" id="IPR002717">
    <property type="entry name" value="HAT_MYST-type"/>
</dbReference>
<dbReference type="GO" id="GO:0008270">
    <property type="term" value="F:zinc ion binding"/>
    <property type="evidence" value="ECO:0007669"/>
    <property type="project" value="UniProtKB-KW"/>
</dbReference>
<evidence type="ECO:0000256" key="11">
    <source>
        <dbReference type="PIRSR" id="PIRSR602717-51"/>
    </source>
</evidence>
<dbReference type="GO" id="GO:0035267">
    <property type="term" value="C:NuA4 histone acetyltransferase complex"/>
    <property type="evidence" value="ECO:0007669"/>
    <property type="project" value="TreeGrafter"/>
</dbReference>
<feature type="region of interest" description="Disordered" evidence="12">
    <location>
        <begin position="304"/>
        <end position="350"/>
    </location>
</feature>
<feature type="domain" description="MYST-type HAT" evidence="13">
    <location>
        <begin position="203"/>
        <end position="663"/>
    </location>
</feature>
<dbReference type="EMBL" id="JAKJXP020000029">
    <property type="protein sequence ID" value="KAK7753366.1"/>
    <property type="molecule type" value="Genomic_DNA"/>
</dbReference>
<keyword evidence="7" id="KW-0804">Transcription</keyword>
<gene>
    <name evidence="14" type="primary">SAS2</name>
    <name evidence="14" type="ORF">SLS62_004656</name>
</gene>
<dbReference type="AlphaFoldDB" id="A0AAN9YQC3"/>
<evidence type="ECO:0000256" key="1">
    <source>
        <dbReference type="ARBA" id="ARBA00004123"/>
    </source>
</evidence>
<accession>A0AAN9YQC3</accession>
<dbReference type="Gene3D" id="3.30.60.60">
    <property type="entry name" value="N-acetyl transferase-like"/>
    <property type="match status" value="1"/>
</dbReference>
<dbReference type="PROSITE" id="PS51726">
    <property type="entry name" value="MYST_HAT"/>
    <property type="match status" value="1"/>
</dbReference>
<name>A0AAN9YQC3_9PEZI</name>
<feature type="compositionally biased region" description="Pro residues" evidence="12">
    <location>
        <begin position="142"/>
        <end position="158"/>
    </location>
</feature>
<evidence type="ECO:0000256" key="8">
    <source>
        <dbReference type="ARBA" id="ARBA00023242"/>
    </source>
</evidence>
<evidence type="ECO:0000313" key="14">
    <source>
        <dbReference type="EMBL" id="KAK7753366.1"/>
    </source>
</evidence>
<organism evidence="14 15">
    <name type="scientific">Diatrype stigma</name>
    <dbReference type="NCBI Taxonomy" id="117547"/>
    <lineage>
        <taxon>Eukaryota</taxon>
        <taxon>Fungi</taxon>
        <taxon>Dikarya</taxon>
        <taxon>Ascomycota</taxon>
        <taxon>Pezizomycotina</taxon>
        <taxon>Sordariomycetes</taxon>
        <taxon>Xylariomycetidae</taxon>
        <taxon>Xylariales</taxon>
        <taxon>Diatrypaceae</taxon>
        <taxon>Diatrype</taxon>
    </lineage>
</organism>
<feature type="compositionally biased region" description="Basic and acidic residues" evidence="12">
    <location>
        <begin position="67"/>
        <end position="80"/>
    </location>
</feature>
<comment type="subcellular location">
    <subcellularLocation>
        <location evidence="1">Nucleus</location>
    </subcellularLocation>
</comment>
<feature type="region of interest" description="Disordered" evidence="12">
    <location>
        <begin position="388"/>
        <end position="428"/>
    </location>
</feature>
<keyword evidence="8" id="KW-0539">Nucleus</keyword>
<evidence type="ECO:0000256" key="9">
    <source>
        <dbReference type="ARBA" id="ARBA00023315"/>
    </source>
</evidence>
<evidence type="ECO:0000256" key="4">
    <source>
        <dbReference type="ARBA" id="ARBA00022771"/>
    </source>
</evidence>
<dbReference type="Gene3D" id="3.40.630.30">
    <property type="match status" value="1"/>
</dbReference>
<dbReference type="CDD" id="cd04301">
    <property type="entry name" value="NAT_SF"/>
    <property type="match status" value="1"/>
</dbReference>
<dbReference type="PANTHER" id="PTHR10615">
    <property type="entry name" value="HISTONE ACETYLTRANSFERASE"/>
    <property type="match status" value="1"/>
</dbReference>
<dbReference type="GO" id="GO:0046972">
    <property type="term" value="F:histone H4K16 acetyltransferase activity"/>
    <property type="evidence" value="ECO:0007669"/>
    <property type="project" value="TreeGrafter"/>
</dbReference>
<evidence type="ECO:0000256" key="3">
    <source>
        <dbReference type="ARBA" id="ARBA00022723"/>
    </source>
</evidence>
<feature type="region of interest" description="Disordered" evidence="12">
    <location>
        <begin position="514"/>
        <end position="554"/>
    </location>
</feature>
<proteinExistence type="predicted"/>
<evidence type="ECO:0000256" key="12">
    <source>
        <dbReference type="SAM" id="MobiDB-lite"/>
    </source>
</evidence>
<keyword evidence="6" id="KW-0805">Transcription regulation</keyword>
<dbReference type="Pfam" id="PF01853">
    <property type="entry name" value="MOZ_SAS"/>
    <property type="match status" value="1"/>
</dbReference>
<evidence type="ECO:0000256" key="10">
    <source>
        <dbReference type="ARBA" id="ARBA00045805"/>
    </source>
</evidence>
<dbReference type="GO" id="GO:0005634">
    <property type="term" value="C:nucleus"/>
    <property type="evidence" value="ECO:0007669"/>
    <property type="project" value="UniProtKB-SubCell"/>
</dbReference>
<feature type="compositionally biased region" description="Low complexity" evidence="12">
    <location>
        <begin position="589"/>
        <end position="601"/>
    </location>
</feature>
<evidence type="ECO:0000256" key="2">
    <source>
        <dbReference type="ARBA" id="ARBA00022679"/>
    </source>
</evidence>
<evidence type="ECO:0000256" key="6">
    <source>
        <dbReference type="ARBA" id="ARBA00023015"/>
    </source>
</evidence>
<feature type="compositionally biased region" description="Basic and acidic residues" evidence="12">
    <location>
        <begin position="530"/>
        <end position="548"/>
    </location>
</feature>
<comment type="caution">
    <text evidence="14">The sequence shown here is derived from an EMBL/GenBank/DDBJ whole genome shotgun (WGS) entry which is preliminary data.</text>
</comment>
<dbReference type="Proteomes" id="UP001320420">
    <property type="component" value="Unassembled WGS sequence"/>
</dbReference>
<evidence type="ECO:0000259" key="13">
    <source>
        <dbReference type="PROSITE" id="PS51726"/>
    </source>
</evidence>
<feature type="compositionally biased region" description="Polar residues" evidence="12">
    <location>
        <begin position="405"/>
        <end position="415"/>
    </location>
</feature>
<keyword evidence="3" id="KW-0479">Metal-binding</keyword>
<feature type="active site" description="Proton donor/acceptor" evidence="11">
    <location>
        <position position="481"/>
    </location>
</feature>
<reference evidence="14 15" key="1">
    <citation type="submission" date="2024-02" db="EMBL/GenBank/DDBJ databases">
        <title>De novo assembly and annotation of 12 fungi associated with fruit tree decline syndrome in Ontario, Canada.</title>
        <authorList>
            <person name="Sulman M."/>
            <person name="Ellouze W."/>
            <person name="Ilyukhin E."/>
        </authorList>
    </citation>
    <scope>NUCLEOTIDE SEQUENCE [LARGE SCALE GENOMIC DNA]</scope>
    <source>
        <strain evidence="14 15">M11/M66-122</strain>
    </source>
</reference>
<dbReference type="GO" id="GO:0006355">
    <property type="term" value="P:regulation of DNA-templated transcription"/>
    <property type="evidence" value="ECO:0007669"/>
    <property type="project" value="InterPro"/>
</dbReference>